<dbReference type="RefSeq" id="WP_390183432.1">
    <property type="nucleotide sequence ID" value="NZ_JBHMBO010000008.1"/>
</dbReference>
<reference evidence="2" key="1">
    <citation type="journal article" date="2019" name="Int. J. Syst. Evol. Microbiol.">
        <title>The Global Catalogue of Microorganisms (GCM) 10K type strain sequencing project: providing services to taxonomists for standard genome sequencing and annotation.</title>
        <authorList>
            <consortium name="The Broad Institute Genomics Platform"/>
            <consortium name="The Broad Institute Genome Sequencing Center for Infectious Disease"/>
            <person name="Wu L."/>
            <person name="Ma J."/>
        </authorList>
    </citation>
    <scope>NUCLEOTIDE SEQUENCE [LARGE SCALE GENOMIC DNA]</scope>
    <source>
        <strain evidence="2">KCTC 32255</strain>
    </source>
</reference>
<comment type="caution">
    <text evidence="1">The sequence shown here is derived from an EMBL/GenBank/DDBJ whole genome shotgun (WGS) entry which is preliminary data.</text>
</comment>
<organism evidence="1 2">
    <name type="scientific">Haloechinothrix salitolerans</name>
    <dbReference type="NCBI Taxonomy" id="926830"/>
    <lineage>
        <taxon>Bacteria</taxon>
        <taxon>Bacillati</taxon>
        <taxon>Actinomycetota</taxon>
        <taxon>Actinomycetes</taxon>
        <taxon>Pseudonocardiales</taxon>
        <taxon>Pseudonocardiaceae</taxon>
        <taxon>Haloechinothrix</taxon>
    </lineage>
</organism>
<protein>
    <submittedName>
        <fullName evidence="1">Uncharacterized protein</fullName>
    </submittedName>
</protein>
<accession>A0ABW2CBH1</accession>
<dbReference type="Proteomes" id="UP001596337">
    <property type="component" value="Unassembled WGS sequence"/>
</dbReference>
<sequence length="97" mass="10835">MNELKGADWGPWVLNVSALTLGHDDYYVDLERCTTSAEVLDWIAQVAEKPWANDEVLAGLVRALNDVLAPQEHLCSRGKHLTLSGKQLRQLVWAARP</sequence>
<evidence type="ECO:0000313" key="2">
    <source>
        <dbReference type="Proteomes" id="UP001596337"/>
    </source>
</evidence>
<name>A0ABW2CBH1_9PSEU</name>
<evidence type="ECO:0000313" key="1">
    <source>
        <dbReference type="EMBL" id="MFC6871409.1"/>
    </source>
</evidence>
<dbReference type="EMBL" id="JBHSXX010000001">
    <property type="protein sequence ID" value="MFC6871409.1"/>
    <property type="molecule type" value="Genomic_DNA"/>
</dbReference>
<proteinExistence type="predicted"/>
<gene>
    <name evidence="1" type="ORF">ACFQGD_30235</name>
</gene>
<keyword evidence="2" id="KW-1185">Reference proteome</keyword>